<dbReference type="AlphaFoldDB" id="A0A5C1AFB3"/>
<evidence type="ECO:0000256" key="1">
    <source>
        <dbReference type="SAM" id="Phobius"/>
    </source>
</evidence>
<evidence type="ECO:0000313" key="2">
    <source>
        <dbReference type="EMBL" id="QEL16913.1"/>
    </source>
</evidence>
<organism evidence="2 3">
    <name type="scientific">Limnoglobus roseus</name>
    <dbReference type="NCBI Taxonomy" id="2598579"/>
    <lineage>
        <taxon>Bacteria</taxon>
        <taxon>Pseudomonadati</taxon>
        <taxon>Planctomycetota</taxon>
        <taxon>Planctomycetia</taxon>
        <taxon>Gemmatales</taxon>
        <taxon>Gemmataceae</taxon>
        <taxon>Limnoglobus</taxon>
    </lineage>
</organism>
<dbReference type="EMBL" id="CP042425">
    <property type="protein sequence ID" value="QEL16913.1"/>
    <property type="molecule type" value="Genomic_DNA"/>
</dbReference>
<accession>A0A5C1AFB3</accession>
<gene>
    <name evidence="2" type="ORF">PX52LOC_03889</name>
</gene>
<reference evidence="3" key="1">
    <citation type="submission" date="2019-08" db="EMBL/GenBank/DDBJ databases">
        <title>Limnoglobus roseus gen. nov., sp. nov., a novel freshwater planctomycete with a giant genome from the family Gemmataceae.</title>
        <authorList>
            <person name="Kulichevskaya I.S."/>
            <person name="Naumoff D.G."/>
            <person name="Miroshnikov K."/>
            <person name="Ivanova A."/>
            <person name="Philippov D.A."/>
            <person name="Hakobyan A."/>
            <person name="Rijpstra I.C."/>
            <person name="Sinninghe Damste J.S."/>
            <person name="Liesack W."/>
            <person name="Dedysh S.N."/>
        </authorList>
    </citation>
    <scope>NUCLEOTIDE SEQUENCE [LARGE SCALE GENOMIC DNA]</scope>
    <source>
        <strain evidence="3">PX52</strain>
    </source>
</reference>
<proteinExistence type="predicted"/>
<evidence type="ECO:0000313" key="3">
    <source>
        <dbReference type="Proteomes" id="UP000324974"/>
    </source>
</evidence>
<keyword evidence="1" id="KW-1133">Transmembrane helix</keyword>
<dbReference type="KEGG" id="lrs:PX52LOC_03889"/>
<keyword evidence="3" id="KW-1185">Reference proteome</keyword>
<dbReference type="Proteomes" id="UP000324974">
    <property type="component" value="Chromosome"/>
</dbReference>
<sequence>MKCTYCNCPESDADLRHVVTSGTHFKQGESLHLCPDCYATYRRLNPDPKKQTMIAWAIIGGFFAVAILTSLVFGY</sequence>
<protein>
    <submittedName>
        <fullName evidence="2">Uncharacterized protein</fullName>
    </submittedName>
</protein>
<keyword evidence="1" id="KW-0472">Membrane</keyword>
<keyword evidence="1" id="KW-0812">Transmembrane</keyword>
<name>A0A5C1AFB3_9BACT</name>
<dbReference type="RefSeq" id="WP_149111582.1">
    <property type="nucleotide sequence ID" value="NZ_CP042425.1"/>
</dbReference>
<feature type="transmembrane region" description="Helical" evidence="1">
    <location>
        <begin position="53"/>
        <end position="73"/>
    </location>
</feature>